<keyword evidence="11" id="KW-1185">Reference proteome</keyword>
<organism evidence="10 11">
    <name type="scientific">Ditylenchus destructor</name>
    <dbReference type="NCBI Taxonomy" id="166010"/>
    <lineage>
        <taxon>Eukaryota</taxon>
        <taxon>Metazoa</taxon>
        <taxon>Ecdysozoa</taxon>
        <taxon>Nematoda</taxon>
        <taxon>Chromadorea</taxon>
        <taxon>Rhabditida</taxon>
        <taxon>Tylenchina</taxon>
        <taxon>Tylenchomorpha</taxon>
        <taxon>Sphaerularioidea</taxon>
        <taxon>Anguinidae</taxon>
        <taxon>Anguininae</taxon>
        <taxon>Ditylenchus</taxon>
    </lineage>
</organism>
<evidence type="ECO:0000256" key="5">
    <source>
        <dbReference type="ARBA" id="ARBA00022840"/>
    </source>
</evidence>
<feature type="binding site" evidence="6">
    <location>
        <position position="62"/>
    </location>
    <ligand>
        <name>ATP</name>
        <dbReference type="ChEBI" id="CHEBI:30616"/>
    </ligand>
</feature>
<comment type="caution">
    <text evidence="10">The sequence shown here is derived from an EMBL/GenBank/DDBJ whole genome shotgun (WGS) entry which is preliminary data.</text>
</comment>
<reference evidence="10" key="1">
    <citation type="submission" date="2022-01" db="EMBL/GenBank/DDBJ databases">
        <title>Genome Sequence Resource for Two Populations of Ditylenchus destructor, the Migratory Endoparasitic Phytonematode.</title>
        <authorList>
            <person name="Zhang H."/>
            <person name="Lin R."/>
            <person name="Xie B."/>
        </authorList>
    </citation>
    <scope>NUCLEOTIDE SEQUENCE</scope>
    <source>
        <strain evidence="10">BazhouSP</strain>
    </source>
</reference>
<dbReference type="InterPro" id="IPR017441">
    <property type="entry name" value="Protein_kinase_ATP_BS"/>
</dbReference>
<keyword evidence="4 10" id="KW-0418">Kinase</keyword>
<dbReference type="PROSITE" id="PS00107">
    <property type="entry name" value="PROTEIN_KINASE_ATP"/>
    <property type="match status" value="1"/>
</dbReference>
<dbReference type="GO" id="GO:0005524">
    <property type="term" value="F:ATP binding"/>
    <property type="evidence" value="ECO:0007669"/>
    <property type="project" value="UniProtKB-UniRule"/>
</dbReference>
<feature type="compositionally biased region" description="Basic and acidic residues" evidence="7">
    <location>
        <begin position="494"/>
        <end position="503"/>
    </location>
</feature>
<feature type="compositionally biased region" description="Gly residues" evidence="7">
    <location>
        <begin position="464"/>
        <end position="473"/>
    </location>
</feature>
<dbReference type="InterPro" id="IPR011009">
    <property type="entry name" value="Kinase-like_dom_sf"/>
</dbReference>
<keyword evidence="2" id="KW-0808">Transferase</keyword>
<protein>
    <submittedName>
        <fullName evidence="10">Protein kinase domain-containing protein</fullName>
    </submittedName>
</protein>
<evidence type="ECO:0000313" key="11">
    <source>
        <dbReference type="Proteomes" id="UP001201812"/>
    </source>
</evidence>
<feature type="region of interest" description="Disordered" evidence="7">
    <location>
        <begin position="413"/>
        <end position="533"/>
    </location>
</feature>
<evidence type="ECO:0000256" key="7">
    <source>
        <dbReference type="SAM" id="MobiDB-lite"/>
    </source>
</evidence>
<keyword evidence="8" id="KW-0732">Signal</keyword>
<dbReference type="Pfam" id="PF00069">
    <property type="entry name" value="Pkinase"/>
    <property type="match status" value="1"/>
</dbReference>
<proteinExistence type="predicted"/>
<dbReference type="EMBL" id="JAKKPZ010000218">
    <property type="protein sequence ID" value="KAI1698450.1"/>
    <property type="molecule type" value="Genomic_DNA"/>
</dbReference>
<accession>A0AAD4MLN2</accession>
<keyword evidence="3 6" id="KW-0547">Nucleotide-binding</keyword>
<sequence length="533" mass="60058">MKRLIIATVVLLICSIKFKSVNGWRDINDFVKTADCKVLGKGSFGVVEEVFDTRNKQKCAKKHMDPRHPTTALELKVAIHIQQKSREPCPYIVQMLAYDVGSSDVQTVMELADGGELLALIVDHQRLPEPLVKLFTIQLVLAIGCMHDRGILWLDGKPENTLLILNEDGEQSGRLKIADFGVSEIVKRSDPFTTSGAGTTFYISPEVHAGKERGYASDWWTLGIMVYEMLTGRVPFIKEHSNGSDFVDNLIRYYRGERDEKGKSYLKFPDHITEGPKDLVIKLLDRYPARRFGVLNDGYKSNGNGILKHPWFQKGSFKTETGKTMSVLEAVEDHNFDFSKFVKQQLTKGPIIRHLTQAQYGDYKEDREKMQARLAKQAEDRLWKYQEELLGDDAEMKKIDPEKLRQIKKAEEELLKSNKSQPGAKGVNSADPRDPTNLGYIAKKGPGGRVPQAGAPGLPNARRGNGGYGGAPPAGGVPYGQPPIVNVQNQRRKLTPEEQRQADWDFEQAQMKREREAQDRLRGRLNGRRPAPY</sequence>
<evidence type="ECO:0000256" key="4">
    <source>
        <dbReference type="ARBA" id="ARBA00022777"/>
    </source>
</evidence>
<keyword evidence="1" id="KW-0723">Serine/threonine-protein kinase</keyword>
<gene>
    <name evidence="10" type="ORF">DdX_17905</name>
</gene>
<evidence type="ECO:0000313" key="10">
    <source>
        <dbReference type="EMBL" id="KAI1698450.1"/>
    </source>
</evidence>
<evidence type="ECO:0000256" key="6">
    <source>
        <dbReference type="PROSITE-ProRule" id="PRU10141"/>
    </source>
</evidence>
<evidence type="ECO:0000256" key="1">
    <source>
        <dbReference type="ARBA" id="ARBA00022527"/>
    </source>
</evidence>
<feature type="compositionally biased region" description="Basic and acidic residues" evidence="7">
    <location>
        <begin position="510"/>
        <end position="522"/>
    </location>
</feature>
<keyword evidence="5 6" id="KW-0067">ATP-binding</keyword>
<evidence type="ECO:0000256" key="3">
    <source>
        <dbReference type="ARBA" id="ARBA00022741"/>
    </source>
</evidence>
<feature type="domain" description="Protein kinase" evidence="9">
    <location>
        <begin position="33"/>
        <end position="312"/>
    </location>
</feature>
<dbReference type="PANTHER" id="PTHR24353:SF37">
    <property type="entry name" value="CAMP-DEPENDENT PROTEIN KINASE CATALYTIC SUBUNIT PRKX"/>
    <property type="match status" value="1"/>
</dbReference>
<feature type="chain" id="PRO_5041898989" evidence="8">
    <location>
        <begin position="24"/>
        <end position="533"/>
    </location>
</feature>
<evidence type="ECO:0000256" key="2">
    <source>
        <dbReference type="ARBA" id="ARBA00022679"/>
    </source>
</evidence>
<dbReference type="AlphaFoldDB" id="A0AAD4MLN2"/>
<dbReference type="PROSITE" id="PS50011">
    <property type="entry name" value="PROTEIN_KINASE_DOM"/>
    <property type="match status" value="1"/>
</dbReference>
<evidence type="ECO:0000259" key="9">
    <source>
        <dbReference type="PROSITE" id="PS50011"/>
    </source>
</evidence>
<feature type="signal peptide" evidence="8">
    <location>
        <begin position="1"/>
        <end position="23"/>
    </location>
</feature>
<name>A0AAD4MLN2_9BILA</name>
<dbReference type="Proteomes" id="UP001201812">
    <property type="component" value="Unassembled WGS sequence"/>
</dbReference>
<dbReference type="PANTHER" id="PTHR24353">
    <property type="entry name" value="CYCLIC NUCLEOTIDE-DEPENDENT PROTEIN KINASE"/>
    <property type="match status" value="1"/>
</dbReference>
<evidence type="ECO:0000256" key="8">
    <source>
        <dbReference type="SAM" id="SignalP"/>
    </source>
</evidence>
<dbReference type="SUPFAM" id="SSF56112">
    <property type="entry name" value="Protein kinase-like (PK-like)"/>
    <property type="match status" value="1"/>
</dbReference>
<dbReference type="GO" id="GO:0004691">
    <property type="term" value="F:cAMP-dependent protein kinase activity"/>
    <property type="evidence" value="ECO:0007669"/>
    <property type="project" value="TreeGrafter"/>
</dbReference>
<dbReference type="GO" id="GO:0005952">
    <property type="term" value="C:cAMP-dependent protein kinase complex"/>
    <property type="evidence" value="ECO:0007669"/>
    <property type="project" value="TreeGrafter"/>
</dbReference>
<dbReference type="InterPro" id="IPR000719">
    <property type="entry name" value="Prot_kinase_dom"/>
</dbReference>
<dbReference type="Gene3D" id="1.10.510.10">
    <property type="entry name" value="Transferase(Phosphotransferase) domain 1"/>
    <property type="match status" value="1"/>
</dbReference>